<keyword evidence="2" id="KW-1185">Reference proteome</keyword>
<name>A0A016SRM5_9BILA</name>
<dbReference type="AlphaFoldDB" id="A0A016SRM5"/>
<organism evidence="1 2">
    <name type="scientific">Ancylostoma ceylanicum</name>
    <dbReference type="NCBI Taxonomy" id="53326"/>
    <lineage>
        <taxon>Eukaryota</taxon>
        <taxon>Metazoa</taxon>
        <taxon>Ecdysozoa</taxon>
        <taxon>Nematoda</taxon>
        <taxon>Chromadorea</taxon>
        <taxon>Rhabditida</taxon>
        <taxon>Rhabditina</taxon>
        <taxon>Rhabditomorpha</taxon>
        <taxon>Strongyloidea</taxon>
        <taxon>Ancylostomatidae</taxon>
        <taxon>Ancylostomatinae</taxon>
        <taxon>Ancylostoma</taxon>
    </lineage>
</organism>
<comment type="caution">
    <text evidence="1">The sequence shown here is derived from an EMBL/GenBank/DDBJ whole genome shotgun (WGS) entry which is preliminary data.</text>
</comment>
<gene>
    <name evidence="1" type="primary">Acey_s0188.g1162</name>
    <name evidence="1" type="ORF">Y032_0188g1162</name>
</gene>
<evidence type="ECO:0000313" key="2">
    <source>
        <dbReference type="Proteomes" id="UP000024635"/>
    </source>
</evidence>
<protein>
    <submittedName>
        <fullName evidence="1">Uncharacterized protein</fullName>
    </submittedName>
</protein>
<accession>A0A016SRM5</accession>
<reference evidence="2" key="1">
    <citation type="journal article" date="2015" name="Nat. Genet.">
        <title>The genome and transcriptome of the zoonotic hookworm Ancylostoma ceylanicum identify infection-specific gene families.</title>
        <authorList>
            <person name="Schwarz E.M."/>
            <person name="Hu Y."/>
            <person name="Antoshechkin I."/>
            <person name="Miller M.M."/>
            <person name="Sternberg P.W."/>
            <person name="Aroian R.V."/>
        </authorList>
    </citation>
    <scope>NUCLEOTIDE SEQUENCE</scope>
    <source>
        <strain evidence="2">HY135</strain>
    </source>
</reference>
<sequence>MIDCHCKFQFSENSGPPEQVVQSDLKLARPKPLVDNLQTKQSLALQVVNKLGADNLSTSKSESNFSISVGSNKFQMRSDNCF</sequence>
<dbReference type="Proteomes" id="UP000024635">
    <property type="component" value="Unassembled WGS sequence"/>
</dbReference>
<evidence type="ECO:0000313" key="1">
    <source>
        <dbReference type="EMBL" id="EYB92969.1"/>
    </source>
</evidence>
<dbReference type="EMBL" id="JARK01001524">
    <property type="protein sequence ID" value="EYB92969.1"/>
    <property type="molecule type" value="Genomic_DNA"/>
</dbReference>
<proteinExistence type="predicted"/>